<dbReference type="InterPro" id="IPR002645">
    <property type="entry name" value="STAS_dom"/>
</dbReference>
<feature type="transmembrane region" description="Helical" evidence="5">
    <location>
        <begin position="185"/>
        <end position="204"/>
    </location>
</feature>
<dbReference type="AlphaFoldDB" id="A0A0P6CWH8"/>
<feature type="transmembrane region" description="Helical" evidence="5">
    <location>
        <begin position="112"/>
        <end position="136"/>
    </location>
</feature>
<feature type="domain" description="STAS" evidence="6">
    <location>
        <begin position="538"/>
        <end position="703"/>
    </location>
</feature>
<dbReference type="InterPro" id="IPR036513">
    <property type="entry name" value="STAS_dom_sf"/>
</dbReference>
<feature type="transmembrane region" description="Helical" evidence="5">
    <location>
        <begin position="388"/>
        <end position="411"/>
    </location>
</feature>
<comment type="subcellular location">
    <subcellularLocation>
        <location evidence="1">Membrane</location>
        <topology evidence="1">Multi-pass membrane protein</topology>
    </subcellularLocation>
</comment>
<proteinExistence type="predicted"/>
<dbReference type="Gene3D" id="3.30.750.24">
    <property type="entry name" value="STAS domain"/>
    <property type="match status" value="1"/>
</dbReference>
<evidence type="ECO:0000259" key="6">
    <source>
        <dbReference type="PROSITE" id="PS50801"/>
    </source>
</evidence>
<dbReference type="CDD" id="cd07042">
    <property type="entry name" value="STAS_SulP_like_sulfate_transporter"/>
    <property type="match status" value="1"/>
</dbReference>
<evidence type="ECO:0000256" key="4">
    <source>
        <dbReference type="ARBA" id="ARBA00023136"/>
    </source>
</evidence>
<dbReference type="EMBL" id="GDIQ01044204">
    <property type="protein sequence ID" value="JAN50533.1"/>
    <property type="molecule type" value="Transcribed_RNA"/>
</dbReference>
<dbReference type="NCBIfam" id="TIGR00815">
    <property type="entry name" value="sulP"/>
    <property type="match status" value="1"/>
</dbReference>
<feature type="transmembrane region" description="Helical" evidence="5">
    <location>
        <begin position="423"/>
        <end position="441"/>
    </location>
</feature>
<keyword evidence="2 5" id="KW-0812">Transmembrane</keyword>
<dbReference type="PROSITE" id="PS50801">
    <property type="entry name" value="STAS"/>
    <property type="match status" value="1"/>
</dbReference>
<feature type="transmembrane region" description="Helical" evidence="5">
    <location>
        <begin position="448"/>
        <end position="468"/>
    </location>
</feature>
<evidence type="ECO:0000256" key="3">
    <source>
        <dbReference type="ARBA" id="ARBA00022989"/>
    </source>
</evidence>
<dbReference type="Pfam" id="PF01740">
    <property type="entry name" value="STAS"/>
    <property type="match status" value="1"/>
</dbReference>
<feature type="transmembrane region" description="Helical" evidence="5">
    <location>
        <begin position="301"/>
        <end position="320"/>
    </location>
</feature>
<organism evidence="7">
    <name type="scientific">Daphnia magna</name>
    <dbReference type="NCBI Taxonomy" id="35525"/>
    <lineage>
        <taxon>Eukaryota</taxon>
        <taxon>Metazoa</taxon>
        <taxon>Ecdysozoa</taxon>
        <taxon>Arthropoda</taxon>
        <taxon>Crustacea</taxon>
        <taxon>Branchiopoda</taxon>
        <taxon>Diplostraca</taxon>
        <taxon>Cladocera</taxon>
        <taxon>Anomopoda</taxon>
        <taxon>Daphniidae</taxon>
        <taxon>Daphnia</taxon>
    </lineage>
</organism>
<dbReference type="PANTHER" id="PTHR11814">
    <property type="entry name" value="SULFATE TRANSPORTER"/>
    <property type="match status" value="1"/>
</dbReference>
<dbReference type="EMBL" id="GDIQ01057099">
    <property type="protein sequence ID" value="JAN37638.1"/>
    <property type="molecule type" value="Transcribed_RNA"/>
</dbReference>
<feature type="transmembrane region" description="Helical" evidence="5">
    <location>
        <begin position="488"/>
        <end position="514"/>
    </location>
</feature>
<evidence type="ECO:0000256" key="5">
    <source>
        <dbReference type="SAM" id="Phobius"/>
    </source>
</evidence>
<dbReference type="OrthoDB" id="7365796at2759"/>
<dbReference type="EMBL" id="GDIQ01086442">
    <property type="protein sequence ID" value="JAN08295.1"/>
    <property type="molecule type" value="Transcribed_RNA"/>
</dbReference>
<dbReference type="GO" id="GO:0055085">
    <property type="term" value="P:transmembrane transport"/>
    <property type="evidence" value="ECO:0007669"/>
    <property type="project" value="InterPro"/>
</dbReference>
<accession>A0A0P6CWH8</accession>
<dbReference type="EMBL" id="GDIQ01046251">
    <property type="protein sequence ID" value="JAN48486.1"/>
    <property type="molecule type" value="Transcribed_RNA"/>
</dbReference>
<evidence type="ECO:0000313" key="7">
    <source>
        <dbReference type="EMBL" id="JAN08295.1"/>
    </source>
</evidence>
<keyword evidence="4 5" id="KW-0472">Membrane</keyword>
<dbReference type="Pfam" id="PF00916">
    <property type="entry name" value="Sulfate_transp"/>
    <property type="match status" value="1"/>
</dbReference>
<dbReference type="GO" id="GO:0016020">
    <property type="term" value="C:membrane"/>
    <property type="evidence" value="ECO:0007669"/>
    <property type="project" value="UniProtKB-SubCell"/>
</dbReference>
<name>A0A0P6CWH8_9CRUS</name>
<feature type="transmembrane region" description="Helical" evidence="5">
    <location>
        <begin position="348"/>
        <end position="367"/>
    </location>
</feature>
<evidence type="ECO:0000256" key="1">
    <source>
        <dbReference type="ARBA" id="ARBA00004141"/>
    </source>
</evidence>
<dbReference type="InterPro" id="IPR001902">
    <property type="entry name" value="SLC26A/SulP_fam"/>
</dbReference>
<keyword evidence="3 5" id="KW-1133">Transmembrane helix</keyword>
<reference evidence="7" key="1">
    <citation type="submission" date="2015-10" db="EMBL/GenBank/DDBJ databases">
        <title>EvidentialGene: Evidence-directed Construction of Complete mRNA Transcriptomes without Genomes.</title>
        <authorList>
            <person name="Gilbert D.G."/>
        </authorList>
    </citation>
    <scope>NUCLEOTIDE SEQUENCE</scope>
</reference>
<sequence>MTSNASDEQHILIFKIERKVFPHQGQFDDDFQKNETPPVKNRADRPDAGKLQQFKASCSGHCTAMLSRDFWHGLFPIIKWMSKYSWKEQFLGDFMAGCTVAIMHIPQGMGYALLGGVPPIIGLYMAFFPVLIYVCLGTSHHISIGTFAVTTLMTGKIVDQYSNHEIANFSSGSLLKTDNISSNHFTSLEVATAVCLMVGLWQILMGILRLGVLGIILSDHLVSGFTTAAAIHVVVSQTKNLLGLKITRFNGPFRLIRSVVAIFSALPTANPAEALTSCVAITVMAVHNDWLKPWYGKKIKFPLPTELFILVIGTIASYFGDLTSNYDIKTLNHIPTGFPEPRVPPYELLPRIMIDTIAVAIVAYAVSLSMAKIFARKRGYEISNNQELLAQGAANVFGSFFSCMPVSASLSRSMLQESVGGETQLASVVSCFLLLIILLWVGPLFESLPLAVLSSVIVVALKGMFVQFRDFTSTLKSSPLDSAVWMATFLAVVIVDIDIGLGMGIVASISVLIYRGHRPYAATLGHLHGTEMHVDIKYFPSAVEAPGIKIFRWAGAIHFANAETFRHVVDSHLGPYKSAALSSRIASTAEKESLSIQAAHVKYGTLDPLASTSLNSGAISTPAVSIVTIEHLILDCSALSYVDLSGTKVLTSLHTDLLNDRGITLILANCSEPLIKQLDRCNYFQTFPKAQVYPSIIDAVMTIESSNQFAFNNSLNSPIVP</sequence>
<dbReference type="SUPFAM" id="SSF52091">
    <property type="entry name" value="SpoIIaa-like"/>
    <property type="match status" value="1"/>
</dbReference>
<protein>
    <submittedName>
        <fullName evidence="7">Solute carrier family 26 member</fullName>
    </submittedName>
</protein>
<evidence type="ECO:0000256" key="2">
    <source>
        <dbReference type="ARBA" id="ARBA00022692"/>
    </source>
</evidence>
<dbReference type="InterPro" id="IPR011547">
    <property type="entry name" value="SLC26A/SulP_dom"/>
</dbReference>